<comment type="caution">
    <text evidence="3">The sequence shown here is derived from an EMBL/GenBank/DDBJ whole genome shotgun (WGS) entry which is preliminary data.</text>
</comment>
<protein>
    <submittedName>
        <fullName evidence="3">Uncharacterized protein</fullName>
    </submittedName>
</protein>
<keyword evidence="4" id="KW-1185">Reference proteome</keyword>
<reference evidence="3 4" key="1">
    <citation type="submission" date="2023-05" db="EMBL/GenBank/DDBJ databases">
        <title>B98-5 Cell Line De Novo Hybrid Assembly: An Optical Mapping Approach.</title>
        <authorList>
            <person name="Kananen K."/>
            <person name="Auerbach J.A."/>
            <person name="Kautto E."/>
            <person name="Blachly J.S."/>
        </authorList>
    </citation>
    <scope>NUCLEOTIDE SEQUENCE [LARGE SCALE GENOMIC DNA]</scope>
    <source>
        <strain evidence="3">B95-8</strain>
        <tissue evidence="3">Cell line</tissue>
    </source>
</reference>
<gene>
    <name evidence="3" type="ORF">P7K49_031809</name>
</gene>
<keyword evidence="2" id="KW-0812">Transmembrane</keyword>
<dbReference type="Proteomes" id="UP001266305">
    <property type="component" value="Unassembled WGS sequence"/>
</dbReference>
<dbReference type="EMBL" id="JASSZA010000017">
    <property type="protein sequence ID" value="KAK2090552.1"/>
    <property type="molecule type" value="Genomic_DNA"/>
</dbReference>
<organism evidence="3 4">
    <name type="scientific">Saguinus oedipus</name>
    <name type="common">Cotton-top tamarin</name>
    <name type="synonym">Oedipomidas oedipus</name>
    <dbReference type="NCBI Taxonomy" id="9490"/>
    <lineage>
        <taxon>Eukaryota</taxon>
        <taxon>Metazoa</taxon>
        <taxon>Chordata</taxon>
        <taxon>Craniata</taxon>
        <taxon>Vertebrata</taxon>
        <taxon>Euteleostomi</taxon>
        <taxon>Mammalia</taxon>
        <taxon>Eutheria</taxon>
        <taxon>Euarchontoglires</taxon>
        <taxon>Primates</taxon>
        <taxon>Haplorrhini</taxon>
        <taxon>Platyrrhini</taxon>
        <taxon>Cebidae</taxon>
        <taxon>Callitrichinae</taxon>
        <taxon>Saguinus</taxon>
    </lineage>
</organism>
<sequence length="311" mass="34912">MIEEKGMEIDLQRIFAFQSWIKEKESAKKLGEEERVWRKSSVPKPQVKLVKPALNHRTNYPVSPTESHGNRLHGKGVGITLAEWKVTVVKELHGEVNVHISISEGNCPERIIVLARSINAIYKAFTVVIKTLEEDISHSATSGTTDPQAACGATGYCCIGIPMNLLFTKYLSFITSVALFFGKSRYKMKKTGESTKLMTRWQDKLEETQAGHHHYITIYHWLCGPDLHGHVGNSLWSQQKRASPSDISDEEISFEVYRGINGMQSKREKAVLFQELKEQRQNGTGEPSASWGHGQGSSGVAGMWRLLEMQA</sequence>
<feature type="region of interest" description="Disordered" evidence="1">
    <location>
        <begin position="278"/>
        <end position="297"/>
    </location>
</feature>
<evidence type="ECO:0000313" key="4">
    <source>
        <dbReference type="Proteomes" id="UP001266305"/>
    </source>
</evidence>
<proteinExistence type="predicted"/>
<name>A0ABQ9U0I0_SAGOE</name>
<evidence type="ECO:0000256" key="2">
    <source>
        <dbReference type="SAM" id="Phobius"/>
    </source>
</evidence>
<keyword evidence="2" id="KW-0472">Membrane</keyword>
<evidence type="ECO:0000256" key="1">
    <source>
        <dbReference type="SAM" id="MobiDB-lite"/>
    </source>
</evidence>
<accession>A0ABQ9U0I0</accession>
<feature type="transmembrane region" description="Helical" evidence="2">
    <location>
        <begin position="161"/>
        <end position="181"/>
    </location>
</feature>
<evidence type="ECO:0000313" key="3">
    <source>
        <dbReference type="EMBL" id="KAK2090552.1"/>
    </source>
</evidence>
<keyword evidence="2" id="KW-1133">Transmembrane helix</keyword>